<proteinExistence type="predicted"/>
<feature type="non-terminal residue" evidence="2">
    <location>
        <position position="1"/>
    </location>
</feature>
<comment type="caution">
    <text evidence="2">The sequence shown here is derived from an EMBL/GenBank/DDBJ whole genome shotgun (WGS) entry which is preliminary data.</text>
</comment>
<evidence type="ECO:0000259" key="1">
    <source>
        <dbReference type="Pfam" id="PF00534"/>
    </source>
</evidence>
<dbReference type="Pfam" id="PF00534">
    <property type="entry name" value="Glycos_transf_1"/>
    <property type="match status" value="1"/>
</dbReference>
<gene>
    <name evidence="2" type="ORF">S03H2_56932</name>
</gene>
<protein>
    <recommendedName>
        <fullName evidence="1">Glycosyl transferase family 1 domain-containing protein</fullName>
    </recommendedName>
</protein>
<accession>X1J4Q0</accession>
<dbReference type="Gene3D" id="3.40.50.2000">
    <property type="entry name" value="Glycogen Phosphorylase B"/>
    <property type="match status" value="1"/>
</dbReference>
<sequence>VRNALEALVRDHPEVTFKVVSNKTPDLPEIPVVSKQWSRADEVSDLIGFDIGIMPIFADPWAEGKCALKILQYFAAFLPVVCSPVGANREVVEDGVTGYFARSPQEWHRRLEELLGSAEKREEMGRAGRKLVEEQYSLSVMAPQLARVLREAIE</sequence>
<dbReference type="EMBL" id="BARU01036461">
    <property type="protein sequence ID" value="GAH89706.1"/>
    <property type="molecule type" value="Genomic_DNA"/>
</dbReference>
<dbReference type="GO" id="GO:0016757">
    <property type="term" value="F:glycosyltransferase activity"/>
    <property type="evidence" value="ECO:0007669"/>
    <property type="project" value="InterPro"/>
</dbReference>
<dbReference type="SUPFAM" id="SSF53756">
    <property type="entry name" value="UDP-Glycosyltransferase/glycogen phosphorylase"/>
    <property type="match status" value="1"/>
</dbReference>
<dbReference type="AlphaFoldDB" id="X1J4Q0"/>
<dbReference type="InterPro" id="IPR001296">
    <property type="entry name" value="Glyco_trans_1"/>
</dbReference>
<dbReference type="CDD" id="cd03801">
    <property type="entry name" value="GT4_PimA-like"/>
    <property type="match status" value="1"/>
</dbReference>
<dbReference type="PANTHER" id="PTHR12526">
    <property type="entry name" value="GLYCOSYLTRANSFERASE"/>
    <property type="match status" value="1"/>
</dbReference>
<reference evidence="2" key="1">
    <citation type="journal article" date="2014" name="Front. Microbiol.">
        <title>High frequency of phylogenetically diverse reductive dehalogenase-homologous genes in deep subseafloor sedimentary metagenomes.</title>
        <authorList>
            <person name="Kawai M."/>
            <person name="Futagami T."/>
            <person name="Toyoda A."/>
            <person name="Takaki Y."/>
            <person name="Nishi S."/>
            <person name="Hori S."/>
            <person name="Arai W."/>
            <person name="Tsubouchi T."/>
            <person name="Morono Y."/>
            <person name="Uchiyama I."/>
            <person name="Ito T."/>
            <person name="Fujiyama A."/>
            <person name="Inagaki F."/>
            <person name="Takami H."/>
        </authorList>
    </citation>
    <scope>NUCLEOTIDE SEQUENCE</scope>
    <source>
        <strain evidence="2">Expedition CK06-06</strain>
    </source>
</reference>
<evidence type="ECO:0000313" key="2">
    <source>
        <dbReference type="EMBL" id="GAH89706.1"/>
    </source>
</evidence>
<organism evidence="2">
    <name type="scientific">marine sediment metagenome</name>
    <dbReference type="NCBI Taxonomy" id="412755"/>
    <lineage>
        <taxon>unclassified sequences</taxon>
        <taxon>metagenomes</taxon>
        <taxon>ecological metagenomes</taxon>
    </lineage>
</organism>
<feature type="domain" description="Glycosyl transferase family 1" evidence="1">
    <location>
        <begin position="67"/>
        <end position="130"/>
    </location>
</feature>
<name>X1J4Q0_9ZZZZ</name>